<dbReference type="EMBL" id="LN714488">
    <property type="protein sequence ID" value="CEL71318.1"/>
    <property type="molecule type" value="Genomic_DNA"/>
</dbReference>
<feature type="transmembrane region" description="Helical" evidence="1">
    <location>
        <begin position="378"/>
        <end position="397"/>
    </location>
</feature>
<feature type="signal peptide" evidence="2">
    <location>
        <begin position="1"/>
        <end position="34"/>
    </location>
</feature>
<gene>
    <name evidence="5" type="ORF">BN1204_069721</name>
    <name evidence="4" type="ORF">NCLIV_069721</name>
</gene>
<accession>F0JB51</accession>
<reference evidence="4" key="2">
    <citation type="submission" date="2011-03" db="EMBL/GenBank/DDBJ databases">
        <authorList>
            <person name="Aslett M."/>
        </authorList>
    </citation>
    <scope>NUCLEOTIDE SEQUENCE</scope>
    <source>
        <strain evidence="4">Liverpool</strain>
    </source>
</reference>
<name>F0JB51_NEOCL</name>
<keyword evidence="1" id="KW-0812">Transmembrane</keyword>
<dbReference type="SUPFAM" id="SSF74877">
    <property type="entry name" value="Major surface antigen p30, SAG1"/>
    <property type="match status" value="2"/>
</dbReference>
<dbReference type="InterPro" id="IPR036755">
    <property type="entry name" value="SRS_dom_sf"/>
</dbReference>
<dbReference type="GO" id="GO:0016020">
    <property type="term" value="C:membrane"/>
    <property type="evidence" value="ECO:0007669"/>
    <property type="project" value="InterPro"/>
</dbReference>
<evidence type="ECO:0000256" key="2">
    <source>
        <dbReference type="SAM" id="SignalP"/>
    </source>
</evidence>
<evidence type="ECO:0000313" key="4">
    <source>
        <dbReference type="EMBL" id="CCA30072.1"/>
    </source>
</evidence>
<dbReference type="Gene3D" id="2.60.40.1320">
    <property type="entry name" value="SRS domain"/>
    <property type="match status" value="2"/>
</dbReference>
<evidence type="ECO:0000256" key="1">
    <source>
        <dbReference type="SAM" id="Phobius"/>
    </source>
</evidence>
<keyword evidence="1" id="KW-1133">Transmembrane helix</keyword>
<keyword evidence="1" id="KW-0472">Membrane</keyword>
<evidence type="ECO:0000259" key="3">
    <source>
        <dbReference type="Pfam" id="PF04092"/>
    </source>
</evidence>
<feature type="chain" id="PRO_5007654829" evidence="2">
    <location>
        <begin position="35"/>
        <end position="398"/>
    </location>
</feature>
<sequence>MARTRGAPMDMRKAGTLVLVFTLLVSSTELVSHAQETEANTCKTDIDSNAIAVAVDTRTKTVNFVCESKIKNVKPSQEGGGRITMYCTDSTLGTEKNLEDLFGPGSQATVTPTAGDPPGNSEVTLTLGKLPETTQTIYFGCTATAASPGAGAVPGGAASSSVVGTHASSSAETLSGGGAEQVGLVAGIRSRRLMAVASAPYEAVRRSKEVSIGGDSDGPNAQCVVTVTVPADPKANSKPQRHYTRCLDYVGTPRSAREQNMDLEITSENKSVSFQCDTNISTLNPKESTTTIFDGSCEKPVPLAEKLPSAKLEREGSRYTFSVGELPETAITLCYKCSSPADDKEELSPEQKNEACTVKINVAAADLDSDSAASVSTGSVPAVVFAFVVSICFSMVFV</sequence>
<dbReference type="InterPro" id="IPR007226">
    <property type="entry name" value="SRS_dom"/>
</dbReference>
<reference evidence="5" key="3">
    <citation type="journal article" date="2015" name="PLoS ONE">
        <title>Comprehensive Evaluation of Toxoplasma gondii VEG and Neospora caninum LIV Genomes with Tachyzoite Stage Transcriptome and Proteome Defines Novel Transcript Features.</title>
        <authorList>
            <person name="Ramaprasad A."/>
            <person name="Mourier T."/>
            <person name="Naeem R."/>
            <person name="Malas T.B."/>
            <person name="Moussa E."/>
            <person name="Panigrahi A."/>
            <person name="Vermont S.J."/>
            <person name="Otto T.D."/>
            <person name="Wastling J."/>
            <person name="Pain A."/>
        </authorList>
    </citation>
    <scope>NUCLEOTIDE SEQUENCE</scope>
    <source>
        <strain evidence="5">Liverpool</strain>
    </source>
</reference>
<proteinExistence type="predicted"/>
<organism>
    <name type="scientific">Neospora caninum (strain Liverpool)</name>
    <dbReference type="NCBI Taxonomy" id="572307"/>
    <lineage>
        <taxon>Eukaryota</taxon>
        <taxon>Sar</taxon>
        <taxon>Alveolata</taxon>
        <taxon>Apicomplexa</taxon>
        <taxon>Conoidasida</taxon>
        <taxon>Coccidia</taxon>
        <taxon>Eucoccidiorida</taxon>
        <taxon>Eimeriorina</taxon>
        <taxon>Sarcocystidae</taxon>
        <taxon>Neospora</taxon>
    </lineage>
</organism>
<reference evidence="4" key="1">
    <citation type="submission" date="2011-03" db="EMBL/GenBank/DDBJ databases">
        <title>Comparative genomics and transcriptomics of Neospora caninum and Toxoplasma gondii.</title>
        <authorList>
            <person name="Reid A.J."/>
            <person name="Sohal A."/>
            <person name="Harris D."/>
            <person name="Quail M."/>
            <person name="Sanders M."/>
            <person name="Berriman M."/>
            <person name="Wastling J.M."/>
            <person name="Pain A."/>
        </authorList>
    </citation>
    <scope>NUCLEOTIDE SEQUENCE</scope>
    <source>
        <strain evidence="4">Liverpool</strain>
    </source>
</reference>
<feature type="domain" description="SRS" evidence="3">
    <location>
        <begin position="41"/>
        <end position="147"/>
    </location>
</feature>
<dbReference type="VEuPathDB" id="ToxoDB:NCLIV_069721"/>
<keyword evidence="2" id="KW-0732">Signal</keyword>
<dbReference type="EMBL" id="CADU01000320">
    <property type="protein sequence ID" value="CCA30072.1"/>
    <property type="molecule type" value="Genomic_DNA"/>
</dbReference>
<feature type="domain" description="SRS" evidence="3">
    <location>
        <begin position="255"/>
        <end position="362"/>
    </location>
</feature>
<dbReference type="Pfam" id="PF04092">
    <property type="entry name" value="SAG"/>
    <property type="match status" value="2"/>
</dbReference>
<dbReference type="AlphaFoldDB" id="F0JB51"/>
<protein>
    <submittedName>
        <fullName evidence="4">SRS domain-containing protein</fullName>
    </submittedName>
</protein>
<evidence type="ECO:0000313" key="5">
    <source>
        <dbReference type="EMBL" id="CEL71318.1"/>
    </source>
</evidence>